<dbReference type="OrthoDB" id="7537227at2759"/>
<feature type="repeat" description="ARM" evidence="8">
    <location>
        <begin position="269"/>
        <end position="311"/>
    </location>
</feature>
<comment type="subcellular location">
    <subcellularLocation>
        <location evidence="1">Vacuole membrane</location>
        <topology evidence="1">Lipid-anchor</topology>
    </subcellularLocation>
</comment>
<keyword evidence="5" id="KW-0472">Membrane</keyword>
<feature type="repeat" description="ARM" evidence="8">
    <location>
        <begin position="186"/>
        <end position="228"/>
    </location>
</feature>
<dbReference type="PANTHER" id="PTHR47249">
    <property type="entry name" value="VACUOLAR PROTEIN 8"/>
    <property type="match status" value="1"/>
</dbReference>
<keyword evidence="3" id="KW-0926">Vacuole</keyword>
<dbReference type="SMART" id="SM00185">
    <property type="entry name" value="ARM"/>
    <property type="match status" value="8"/>
</dbReference>
<dbReference type="GO" id="GO:0043495">
    <property type="term" value="F:protein-membrane adaptor activity"/>
    <property type="evidence" value="ECO:0007669"/>
    <property type="project" value="InterPro"/>
</dbReference>
<dbReference type="InterPro" id="IPR016024">
    <property type="entry name" value="ARM-type_fold"/>
</dbReference>
<dbReference type="GO" id="GO:0071562">
    <property type="term" value="P:nucleus-vacuole junction assembly"/>
    <property type="evidence" value="ECO:0007669"/>
    <property type="project" value="InterPro"/>
</dbReference>
<name>A0A139A5K2_GONPJ</name>
<evidence type="ECO:0000256" key="5">
    <source>
        <dbReference type="ARBA" id="ARBA00023136"/>
    </source>
</evidence>
<evidence type="ECO:0000256" key="9">
    <source>
        <dbReference type="SAM" id="MobiDB-lite"/>
    </source>
</evidence>
<accession>A0A139A5K2</accession>
<dbReference type="AlphaFoldDB" id="A0A139A5K2"/>
<dbReference type="InterPro" id="IPR045156">
    <property type="entry name" value="Vac8"/>
</dbReference>
<dbReference type="Pfam" id="PF00514">
    <property type="entry name" value="Arm"/>
    <property type="match status" value="5"/>
</dbReference>
<protein>
    <recommendedName>
        <fullName evidence="7">Vacuolar protein 8</fullName>
    </recommendedName>
</protein>
<keyword evidence="4" id="KW-0677">Repeat</keyword>
<dbReference type="STRING" id="1344416.A0A139A5K2"/>
<evidence type="ECO:0000256" key="1">
    <source>
        <dbReference type="ARBA" id="ARBA00004592"/>
    </source>
</evidence>
<dbReference type="Gene3D" id="1.25.10.10">
    <property type="entry name" value="Leucine-rich Repeat Variant"/>
    <property type="match status" value="2"/>
</dbReference>
<organism evidence="10 11">
    <name type="scientific">Gonapodya prolifera (strain JEL478)</name>
    <name type="common">Monoblepharis prolifera</name>
    <dbReference type="NCBI Taxonomy" id="1344416"/>
    <lineage>
        <taxon>Eukaryota</taxon>
        <taxon>Fungi</taxon>
        <taxon>Fungi incertae sedis</taxon>
        <taxon>Chytridiomycota</taxon>
        <taxon>Chytridiomycota incertae sedis</taxon>
        <taxon>Monoblepharidomycetes</taxon>
        <taxon>Monoblepharidales</taxon>
        <taxon>Gonapodyaceae</taxon>
        <taxon>Gonapodya</taxon>
    </lineage>
</organism>
<dbReference type="Proteomes" id="UP000070544">
    <property type="component" value="Unassembled WGS sequence"/>
</dbReference>
<keyword evidence="11" id="KW-1185">Reference proteome</keyword>
<comment type="similarity">
    <text evidence="2">Belongs to the beta-catenin family.</text>
</comment>
<evidence type="ECO:0000256" key="6">
    <source>
        <dbReference type="ARBA" id="ARBA00023288"/>
    </source>
</evidence>
<dbReference type="PROSITE" id="PS50176">
    <property type="entry name" value="ARM_REPEAT"/>
    <property type="match status" value="5"/>
</dbReference>
<dbReference type="EMBL" id="KQ965791">
    <property type="protein sequence ID" value="KXS12102.1"/>
    <property type="molecule type" value="Genomic_DNA"/>
</dbReference>
<dbReference type="InterPro" id="IPR013284">
    <property type="entry name" value="Beta-catenin"/>
</dbReference>
<feature type="region of interest" description="Disordered" evidence="9">
    <location>
        <begin position="611"/>
        <end position="633"/>
    </location>
</feature>
<evidence type="ECO:0000313" key="11">
    <source>
        <dbReference type="Proteomes" id="UP000070544"/>
    </source>
</evidence>
<feature type="repeat" description="ARM" evidence="8">
    <location>
        <begin position="145"/>
        <end position="187"/>
    </location>
</feature>
<dbReference type="PRINTS" id="PR01869">
    <property type="entry name" value="BCATNINFAMLY"/>
</dbReference>
<dbReference type="GO" id="GO:0045296">
    <property type="term" value="F:cadherin binding"/>
    <property type="evidence" value="ECO:0007669"/>
    <property type="project" value="InterPro"/>
</dbReference>
<proteinExistence type="inferred from homology"/>
<feature type="repeat" description="ARM" evidence="8">
    <location>
        <begin position="227"/>
        <end position="261"/>
    </location>
</feature>
<evidence type="ECO:0000256" key="8">
    <source>
        <dbReference type="PROSITE-ProRule" id="PRU00259"/>
    </source>
</evidence>
<evidence type="ECO:0000256" key="4">
    <source>
        <dbReference type="ARBA" id="ARBA00022737"/>
    </source>
</evidence>
<reference evidence="10 11" key="1">
    <citation type="journal article" date="2015" name="Genome Biol. Evol.">
        <title>Phylogenomic analyses indicate that early fungi evolved digesting cell walls of algal ancestors of land plants.</title>
        <authorList>
            <person name="Chang Y."/>
            <person name="Wang S."/>
            <person name="Sekimoto S."/>
            <person name="Aerts A.L."/>
            <person name="Choi C."/>
            <person name="Clum A."/>
            <person name="LaButti K.M."/>
            <person name="Lindquist E.A."/>
            <person name="Yee Ngan C."/>
            <person name="Ohm R.A."/>
            <person name="Salamov A.A."/>
            <person name="Grigoriev I.V."/>
            <person name="Spatafora J.W."/>
            <person name="Berbee M.L."/>
        </authorList>
    </citation>
    <scope>NUCLEOTIDE SEQUENCE [LARGE SCALE GENOMIC DNA]</scope>
    <source>
        <strain evidence="10 11">JEL478</strain>
    </source>
</reference>
<evidence type="ECO:0000313" key="10">
    <source>
        <dbReference type="EMBL" id="KXS12102.1"/>
    </source>
</evidence>
<sequence length="633" mass="66065">MAAAVTSCLNSVFACFESAFSCWDSQKRARQGLYEPLLAENEREAVADLLHYLESQPAGPSFFQGDQLRAVSTLAYSDNVDLKRSAALAFAEVTEKDVPLLTRTALEPLLYLLQSNDSEVQRASAAALGNLAVEPHNKLLIVEVGALDPLVRLMQSSNVEVQCNAVGCITNLATHESTRHLISHSAALAPLVRLARSRDLRVSRNAAGALLNMTHSESHRAELVRAGAVPVMVALLGSSDSEVVYYVVTGLSNLAVDAANRPRLAAEPRLVPHLVTLLSSPSPKLSVQSTLALRNLASDPSFQPLIVSRGALSPLLKQLRGAVTRGDAAAVSAGVALVRNLSIHADNEGEIVSGGFLPVLVELVGWGLPPQEPGAPGGGAGAAATALQEEIACHALSTLRNLAGSHAEEISKAGAVDKIAQVVAGVGGRAAGVSVVAEGAACVAVIGLNETTKSLIFSTPLPLTLLALTSPMFPPQLQLNAASALGNLASGTGSATAGHALWFARNWDGVREYLARFVEGDDAVGWHVAGWTVGQLLVGGDPDVAKLVGVSELPEMFATLVERVEEAVRAVKEERARNGGEGDDQVDLEEVEEIGELARGVVERVKAWRDAAGSTATATGSSNGQSQQGSSAR</sequence>
<dbReference type="OMA" id="LEIVQCR"/>
<dbReference type="InterPro" id="IPR000225">
    <property type="entry name" value="Armadillo"/>
</dbReference>
<keyword evidence="6" id="KW-0449">Lipoprotein</keyword>
<evidence type="ECO:0000256" key="3">
    <source>
        <dbReference type="ARBA" id="ARBA00022554"/>
    </source>
</evidence>
<dbReference type="GO" id="GO:0007155">
    <property type="term" value="P:cell adhesion"/>
    <property type="evidence" value="ECO:0007669"/>
    <property type="project" value="InterPro"/>
</dbReference>
<dbReference type="SUPFAM" id="SSF48371">
    <property type="entry name" value="ARM repeat"/>
    <property type="match status" value="1"/>
</dbReference>
<dbReference type="PANTHER" id="PTHR47249:SF1">
    <property type="entry name" value="VACUOLAR PROTEIN 8"/>
    <property type="match status" value="1"/>
</dbReference>
<dbReference type="GO" id="GO:0000329">
    <property type="term" value="C:fungal-type vacuole membrane"/>
    <property type="evidence" value="ECO:0007669"/>
    <property type="project" value="TreeGrafter"/>
</dbReference>
<dbReference type="GO" id="GO:0000045">
    <property type="term" value="P:autophagosome assembly"/>
    <property type="evidence" value="ECO:0007669"/>
    <property type="project" value="TreeGrafter"/>
</dbReference>
<gene>
    <name evidence="10" type="ORF">M427DRAFT_147274</name>
</gene>
<evidence type="ECO:0000256" key="2">
    <source>
        <dbReference type="ARBA" id="ARBA00005462"/>
    </source>
</evidence>
<dbReference type="InterPro" id="IPR011989">
    <property type="entry name" value="ARM-like"/>
</dbReference>
<evidence type="ECO:0000256" key="7">
    <source>
        <dbReference type="ARBA" id="ARBA00026209"/>
    </source>
</evidence>
<feature type="repeat" description="ARM" evidence="8">
    <location>
        <begin position="104"/>
        <end position="146"/>
    </location>
</feature>